<organism evidence="1 2">
    <name type="scientific">Nitrosopumilus piranensis</name>
    <dbReference type="NCBI Taxonomy" id="1582439"/>
    <lineage>
        <taxon>Archaea</taxon>
        <taxon>Nitrososphaerota</taxon>
        <taxon>Nitrososphaeria</taxon>
        <taxon>Nitrosopumilales</taxon>
        <taxon>Nitrosopumilaceae</taxon>
        <taxon>Nitrosopumilus</taxon>
    </lineage>
</organism>
<dbReference type="AlphaFoldDB" id="A0A0C5BRI1"/>
<dbReference type="PATRIC" id="fig|1582439.9.peg.1186"/>
<reference evidence="2" key="1">
    <citation type="submission" date="2015-02" db="EMBL/GenBank/DDBJ databases">
        <title>Characterization of two novel Thaumarchaeota isolated from the Northern Adriatic Sea.</title>
        <authorList>
            <person name="Bayer B."/>
            <person name="Vojvoda J."/>
            <person name="Offre P."/>
            <person name="Srivastava A."/>
            <person name="Elisabeth N."/>
            <person name="Garcia J.A.L."/>
            <person name="Schleper C."/>
            <person name="Herndl G.J."/>
        </authorList>
    </citation>
    <scope>NUCLEOTIDE SEQUENCE [LARGE SCALE GENOMIC DNA]</scope>
    <source>
        <strain evidence="2">D3C</strain>
    </source>
</reference>
<reference evidence="1 2" key="2">
    <citation type="journal article" date="2016" name="ISME J.">
        <title>Physiological and genomic characterization of two novel marine thaumarchaeal strains indicates niche differentiation.</title>
        <authorList>
            <person name="Bayer B."/>
            <person name="Vojvoda J."/>
            <person name="Offre P."/>
            <person name="Alves R.J."/>
            <person name="Elisabeth N.H."/>
            <person name="Garcia J.A."/>
            <person name="Volland J.M."/>
            <person name="Srivastava A."/>
            <person name="Schleper C."/>
            <person name="Herndl G.J."/>
        </authorList>
    </citation>
    <scope>NUCLEOTIDE SEQUENCE [LARGE SCALE GENOMIC DNA]</scope>
    <source>
        <strain evidence="1 2">D3C</strain>
    </source>
</reference>
<dbReference type="HOGENOM" id="CLU_3401506_0_0_2"/>
<sequence>MTIPKAEEKGNRIKIEKTAQYLINNKKDFF</sequence>
<accession>A0A0C5BRI1</accession>
<dbReference type="Proteomes" id="UP000032027">
    <property type="component" value="Chromosome"/>
</dbReference>
<proteinExistence type="predicted"/>
<dbReference type="EMBL" id="CP010868">
    <property type="protein sequence ID" value="AJM92363.1"/>
    <property type="molecule type" value="Genomic_DNA"/>
</dbReference>
<dbReference type="KEGG" id="nid:NPIRD3C_1151"/>
<gene>
    <name evidence="1" type="ORF">NPIRD3C_1151</name>
</gene>
<protein>
    <submittedName>
        <fullName evidence="1">Uncharacterized protein</fullName>
    </submittedName>
</protein>
<name>A0A0C5BRI1_9ARCH</name>
<reference evidence="1 2" key="3">
    <citation type="journal article" date="2019" name="Int. J. Syst. Evol. Microbiol.">
        <title>Nitrosopumilus adriaticus sp. nov. and Nitrosopumilus piranensis sp. nov., two ammonia-oxidizing archaea from the Adriatic Sea and members of the class Nitrososphaeria.</title>
        <authorList>
            <person name="Bayer B."/>
            <person name="Vojvoda J."/>
            <person name="Reinthaler T."/>
            <person name="Reyes C."/>
            <person name="Pinto M."/>
            <person name="Herndl G.J."/>
        </authorList>
    </citation>
    <scope>NUCLEOTIDE SEQUENCE [LARGE SCALE GENOMIC DNA]</scope>
    <source>
        <strain evidence="1 2">D3C</strain>
    </source>
</reference>
<evidence type="ECO:0000313" key="1">
    <source>
        <dbReference type="EMBL" id="AJM92363.1"/>
    </source>
</evidence>
<keyword evidence="2" id="KW-1185">Reference proteome</keyword>
<evidence type="ECO:0000313" key="2">
    <source>
        <dbReference type="Proteomes" id="UP000032027"/>
    </source>
</evidence>